<accession>A0A167DEF9</accession>
<dbReference type="PATRIC" id="fig|1365251.3.peg.3704"/>
<dbReference type="InterPro" id="IPR029045">
    <property type="entry name" value="ClpP/crotonase-like_dom_sf"/>
</dbReference>
<name>A0A167DEF9_9GAMM</name>
<evidence type="ECO:0000313" key="1">
    <source>
        <dbReference type="EMBL" id="KZN48734.1"/>
    </source>
</evidence>
<organism evidence="1 2">
    <name type="scientific">Pseudoalteromonas luteoviolacea H33</name>
    <dbReference type="NCBI Taxonomy" id="1365251"/>
    <lineage>
        <taxon>Bacteria</taxon>
        <taxon>Pseudomonadati</taxon>
        <taxon>Pseudomonadota</taxon>
        <taxon>Gammaproteobacteria</taxon>
        <taxon>Alteromonadales</taxon>
        <taxon>Pseudoalteromonadaceae</taxon>
        <taxon>Pseudoalteromonas</taxon>
    </lineage>
</organism>
<reference evidence="1 2" key="1">
    <citation type="submission" date="2013-07" db="EMBL/GenBank/DDBJ databases">
        <title>Comparative Genomic and Metabolomic Analysis of Twelve Strains of Pseudoalteromonas luteoviolacea.</title>
        <authorList>
            <person name="Vynne N.G."/>
            <person name="Mansson M."/>
            <person name="Gram L."/>
        </authorList>
    </citation>
    <scope>NUCLEOTIDE SEQUENCE [LARGE SCALE GENOMIC DNA]</scope>
    <source>
        <strain evidence="1 2">H33</strain>
    </source>
</reference>
<protein>
    <recommendedName>
        <fullName evidence="3">Enoyl-CoA hydratase</fullName>
    </recommendedName>
</protein>
<proteinExistence type="predicted"/>
<dbReference type="RefSeq" id="WP_063362991.1">
    <property type="nucleotide sequence ID" value="NZ_AUXZ01000090.1"/>
</dbReference>
<sequence length="218" mass="24092">MNSELDFITIEVESSALVAAPLLDQFNQALNKVEDATCNTCLLIKLTDGTAEQREQAQLASTDMTSRWEKVVRRVERCQALTLFIAEGRVGGVMMNLLLACDYKVAQPDLVFDIFNGPTPIYDMTIYRLAHALKNKDANNLVLFANAVGSQQALEQGLLDAVVTDPLSHVRAFMSGLNPSALSDIHIRRRLLKDPRSESYEDSLGVFLAASDRAFRGN</sequence>
<dbReference type="Gene3D" id="3.90.226.10">
    <property type="entry name" value="2-enoyl-CoA Hydratase, Chain A, domain 1"/>
    <property type="match status" value="1"/>
</dbReference>
<dbReference type="OrthoDB" id="9777711at2"/>
<evidence type="ECO:0000313" key="2">
    <source>
        <dbReference type="Proteomes" id="UP000076503"/>
    </source>
</evidence>
<evidence type="ECO:0008006" key="3">
    <source>
        <dbReference type="Google" id="ProtNLM"/>
    </source>
</evidence>
<dbReference type="SUPFAM" id="SSF52096">
    <property type="entry name" value="ClpP/crotonase"/>
    <property type="match status" value="1"/>
</dbReference>
<comment type="caution">
    <text evidence="1">The sequence shown here is derived from an EMBL/GenBank/DDBJ whole genome shotgun (WGS) entry which is preliminary data.</text>
</comment>
<gene>
    <name evidence="1" type="ORF">N476_21200</name>
</gene>
<dbReference type="AlphaFoldDB" id="A0A167DEF9"/>
<dbReference type="Proteomes" id="UP000076503">
    <property type="component" value="Unassembled WGS sequence"/>
</dbReference>
<dbReference type="EMBL" id="AUXZ01000090">
    <property type="protein sequence ID" value="KZN48734.1"/>
    <property type="molecule type" value="Genomic_DNA"/>
</dbReference>